<feature type="region of interest" description="Disordered" evidence="1">
    <location>
        <begin position="109"/>
        <end position="132"/>
    </location>
</feature>
<name>A0A6A5U9Q4_9PLEO</name>
<keyword evidence="3" id="KW-1185">Reference proteome</keyword>
<accession>A0A6A5U9Q4</accession>
<proteinExistence type="predicted"/>
<evidence type="ECO:0000313" key="3">
    <source>
        <dbReference type="Proteomes" id="UP000800035"/>
    </source>
</evidence>
<dbReference type="Proteomes" id="UP000800035">
    <property type="component" value="Unassembled WGS sequence"/>
</dbReference>
<evidence type="ECO:0000256" key="1">
    <source>
        <dbReference type="SAM" id="MobiDB-lite"/>
    </source>
</evidence>
<dbReference type="EMBL" id="ML976981">
    <property type="protein sequence ID" value="KAF1961424.1"/>
    <property type="molecule type" value="Genomic_DNA"/>
</dbReference>
<sequence length="405" mass="45033">MRSSEDMADGTSYRLSMDAPVSLVIDRDHVDAPCAPVNPFTLGDMVTFGPDGGVRLDLVGLFSAFLGATPEDFFADLVASVSETNRAVNGEEWPEIYHSNVDALYNAIHPQNSGRKRRSNGGSDRGNNKRPRNSASFWKALCKLSAEDIVEDTDISDLLAATNEDEAHSSEEQRFAGFFNDDMKLTYIMPSMSSPSSPEPVAPRASPLDLESDPPGYMYLDHLRLRSSNDAARRIIMCLHCHWIAENKPRRRPRSTGTHRRKWRLEDYRSEWGRWQSWSARSSTGGGGGVRQSIEQGGIAAAYPFTTLEEFRAFFSLAADIGSRFQQISDALGGPGASLLLMPHLGSEMHIQHGTRAINGPEGQAALEHLRSIGICEVADRLQWNCKIEEILSWLRGRYQEWAET</sequence>
<organism evidence="2 3">
    <name type="scientific">Byssothecium circinans</name>
    <dbReference type="NCBI Taxonomy" id="147558"/>
    <lineage>
        <taxon>Eukaryota</taxon>
        <taxon>Fungi</taxon>
        <taxon>Dikarya</taxon>
        <taxon>Ascomycota</taxon>
        <taxon>Pezizomycotina</taxon>
        <taxon>Dothideomycetes</taxon>
        <taxon>Pleosporomycetidae</taxon>
        <taxon>Pleosporales</taxon>
        <taxon>Massarineae</taxon>
        <taxon>Massarinaceae</taxon>
        <taxon>Byssothecium</taxon>
    </lineage>
</organism>
<evidence type="ECO:0000313" key="2">
    <source>
        <dbReference type="EMBL" id="KAF1961424.1"/>
    </source>
</evidence>
<reference evidence="2" key="1">
    <citation type="journal article" date="2020" name="Stud. Mycol.">
        <title>101 Dothideomycetes genomes: a test case for predicting lifestyles and emergence of pathogens.</title>
        <authorList>
            <person name="Haridas S."/>
            <person name="Albert R."/>
            <person name="Binder M."/>
            <person name="Bloem J."/>
            <person name="Labutti K."/>
            <person name="Salamov A."/>
            <person name="Andreopoulos B."/>
            <person name="Baker S."/>
            <person name="Barry K."/>
            <person name="Bills G."/>
            <person name="Bluhm B."/>
            <person name="Cannon C."/>
            <person name="Castanera R."/>
            <person name="Culley D."/>
            <person name="Daum C."/>
            <person name="Ezra D."/>
            <person name="Gonzalez J."/>
            <person name="Henrissat B."/>
            <person name="Kuo A."/>
            <person name="Liang C."/>
            <person name="Lipzen A."/>
            <person name="Lutzoni F."/>
            <person name="Magnuson J."/>
            <person name="Mondo S."/>
            <person name="Nolan M."/>
            <person name="Ohm R."/>
            <person name="Pangilinan J."/>
            <person name="Park H.-J."/>
            <person name="Ramirez L."/>
            <person name="Alfaro M."/>
            <person name="Sun H."/>
            <person name="Tritt A."/>
            <person name="Yoshinaga Y."/>
            <person name="Zwiers L.-H."/>
            <person name="Turgeon B."/>
            <person name="Goodwin S."/>
            <person name="Spatafora J."/>
            <person name="Crous P."/>
            <person name="Grigoriev I."/>
        </authorList>
    </citation>
    <scope>NUCLEOTIDE SEQUENCE</scope>
    <source>
        <strain evidence="2">CBS 675.92</strain>
    </source>
</reference>
<gene>
    <name evidence="2" type="ORF">CC80DRAFT_577961</name>
</gene>
<dbReference type="AlphaFoldDB" id="A0A6A5U9Q4"/>
<protein>
    <submittedName>
        <fullName evidence="2">Uncharacterized protein</fullName>
    </submittedName>
</protein>